<dbReference type="AlphaFoldDB" id="A0A074ZZX3"/>
<sequence length="162" mass="18661">MSTGMTSIGKELYEQMANKLSFSLCCGAQPIEHHKELKQYQVCIIIPEGHRQVEYSDTTVVTSLSFGAVHSPKKPGFEYRELNPIPQIQKIAFSPKDSYEGINMTQHLSKRLDFRFMLKIIMNEGFSWVPGESPVKTESECKRLFYPLEEEQDVYITVMFRA</sequence>
<dbReference type="RefSeq" id="XP_009164663.1">
    <property type="nucleotide sequence ID" value="XM_009166399.1"/>
</dbReference>
<name>A0A074ZZX3_OPIVI</name>
<evidence type="ECO:0000313" key="2">
    <source>
        <dbReference type="Proteomes" id="UP000054324"/>
    </source>
</evidence>
<dbReference type="OrthoDB" id="17644at2759"/>
<organism evidence="1 2">
    <name type="scientific">Opisthorchis viverrini</name>
    <name type="common">Southeast Asian liver fluke</name>
    <dbReference type="NCBI Taxonomy" id="6198"/>
    <lineage>
        <taxon>Eukaryota</taxon>
        <taxon>Metazoa</taxon>
        <taxon>Spiralia</taxon>
        <taxon>Lophotrochozoa</taxon>
        <taxon>Platyhelminthes</taxon>
        <taxon>Trematoda</taxon>
        <taxon>Digenea</taxon>
        <taxon>Opisthorchiida</taxon>
        <taxon>Opisthorchiata</taxon>
        <taxon>Opisthorchiidae</taxon>
        <taxon>Opisthorchis</taxon>
    </lineage>
</organism>
<keyword evidence="2" id="KW-1185">Reference proteome</keyword>
<accession>A0A074ZZX3</accession>
<dbReference type="KEGG" id="ovi:T265_02211"/>
<dbReference type="EMBL" id="KL596644">
    <property type="protein sequence ID" value="KER31567.1"/>
    <property type="molecule type" value="Genomic_DNA"/>
</dbReference>
<dbReference type="CTD" id="20316399"/>
<evidence type="ECO:0000313" key="1">
    <source>
        <dbReference type="EMBL" id="KER31567.1"/>
    </source>
</evidence>
<dbReference type="Proteomes" id="UP000054324">
    <property type="component" value="Unassembled WGS sequence"/>
</dbReference>
<reference evidence="1 2" key="1">
    <citation type="submission" date="2013-11" db="EMBL/GenBank/DDBJ databases">
        <title>Opisthorchis viverrini - life in the bile duct.</title>
        <authorList>
            <person name="Young N.D."/>
            <person name="Nagarajan N."/>
            <person name="Lin S.J."/>
            <person name="Korhonen P.K."/>
            <person name="Jex A.R."/>
            <person name="Hall R.S."/>
            <person name="Safavi-Hemami H."/>
            <person name="Kaewkong W."/>
            <person name="Bertrand D."/>
            <person name="Gao S."/>
            <person name="Seet Q."/>
            <person name="Wongkham S."/>
            <person name="Teh B.T."/>
            <person name="Wongkham C."/>
            <person name="Intapan P.M."/>
            <person name="Maleewong W."/>
            <person name="Yang X."/>
            <person name="Hu M."/>
            <person name="Wang Z."/>
            <person name="Hofmann A."/>
            <person name="Sternberg P.W."/>
            <person name="Tan P."/>
            <person name="Wang J."/>
            <person name="Gasser R.B."/>
        </authorList>
    </citation>
    <scope>NUCLEOTIDE SEQUENCE [LARGE SCALE GENOMIC DNA]</scope>
</reference>
<gene>
    <name evidence="1" type="ORF">T265_02211</name>
</gene>
<proteinExistence type="predicted"/>
<protein>
    <submittedName>
        <fullName evidence="1">Uncharacterized protein</fullName>
    </submittedName>
</protein>
<dbReference type="GeneID" id="20316399"/>